<feature type="signal peptide" evidence="1">
    <location>
        <begin position="1"/>
        <end position="22"/>
    </location>
</feature>
<reference evidence="3 4" key="1">
    <citation type="submission" date="2024-04" db="EMBL/GenBank/DDBJ databases">
        <title>Novel genus in family Flammeovirgaceae.</title>
        <authorList>
            <person name="Nguyen T.H."/>
            <person name="Vuong T.Q."/>
            <person name="Le H."/>
            <person name="Kim S.-G."/>
        </authorList>
    </citation>
    <scope>NUCLEOTIDE SEQUENCE [LARGE SCALE GENOMIC DNA]</scope>
    <source>
        <strain evidence="3 4">JCM 23209</strain>
    </source>
</reference>
<evidence type="ECO:0000259" key="2">
    <source>
        <dbReference type="Pfam" id="PF14321"/>
    </source>
</evidence>
<feature type="domain" description="DUF4382" evidence="2">
    <location>
        <begin position="31"/>
        <end position="171"/>
    </location>
</feature>
<sequence length="264" mass="28435">MKTRIKLIFQAVMLLGILSLTACNNDDEVSTARFQVKLTDAPADYDEVNVDIQGIRINTTDGEEGWVDLDGVHTGVYNLLDFTAGSDTLLADVILPVGTVHQLRLVVGDNNSLKIGDDILPLKTPSGQQSGLKLNIDAELKEGITYTLILDFDAARSVVKAGNSGKYNLKPVIRATAEANSGSIKGWIVPLEADATVLAIQGTDTLGTYPDAMGNFLFRGVKPGTYQVNIIPENLFDYDEVVIEDVHVKTGEVSNLGEISVEAD</sequence>
<protein>
    <submittedName>
        <fullName evidence="3">DUF4382 domain-containing protein</fullName>
    </submittedName>
</protein>
<organism evidence="3 4">
    <name type="scientific">Rapidithrix thailandica</name>
    <dbReference type="NCBI Taxonomy" id="413964"/>
    <lineage>
        <taxon>Bacteria</taxon>
        <taxon>Pseudomonadati</taxon>
        <taxon>Bacteroidota</taxon>
        <taxon>Cytophagia</taxon>
        <taxon>Cytophagales</taxon>
        <taxon>Flammeovirgaceae</taxon>
        <taxon>Rapidithrix</taxon>
    </lineage>
</organism>
<dbReference type="PROSITE" id="PS51257">
    <property type="entry name" value="PROKAR_LIPOPROTEIN"/>
    <property type="match status" value="1"/>
</dbReference>
<dbReference type="Proteomes" id="UP001403385">
    <property type="component" value="Unassembled WGS sequence"/>
</dbReference>
<proteinExistence type="predicted"/>
<keyword evidence="4" id="KW-1185">Reference proteome</keyword>
<dbReference type="GO" id="GO:0030246">
    <property type="term" value="F:carbohydrate binding"/>
    <property type="evidence" value="ECO:0007669"/>
    <property type="project" value="InterPro"/>
</dbReference>
<feature type="chain" id="PRO_5043835858" evidence="1">
    <location>
        <begin position="23"/>
        <end position="264"/>
    </location>
</feature>
<dbReference type="Gene3D" id="2.60.40.1120">
    <property type="entry name" value="Carboxypeptidase-like, regulatory domain"/>
    <property type="match status" value="1"/>
</dbReference>
<dbReference type="AlphaFoldDB" id="A0AAW9SD54"/>
<dbReference type="EMBL" id="JBDKWZ010000017">
    <property type="protein sequence ID" value="MEN7550869.1"/>
    <property type="molecule type" value="Genomic_DNA"/>
</dbReference>
<comment type="caution">
    <text evidence="3">The sequence shown here is derived from an EMBL/GenBank/DDBJ whole genome shotgun (WGS) entry which is preliminary data.</text>
</comment>
<dbReference type="InterPro" id="IPR013784">
    <property type="entry name" value="Carb-bd-like_fold"/>
</dbReference>
<gene>
    <name evidence="3" type="ORF">AAG747_23310</name>
</gene>
<evidence type="ECO:0000313" key="4">
    <source>
        <dbReference type="Proteomes" id="UP001403385"/>
    </source>
</evidence>
<dbReference type="Pfam" id="PF14321">
    <property type="entry name" value="DUF4382"/>
    <property type="match status" value="1"/>
</dbReference>
<dbReference type="InterPro" id="IPR025491">
    <property type="entry name" value="DUF4382"/>
</dbReference>
<keyword evidence="1" id="KW-0732">Signal</keyword>
<accession>A0AAW9SD54</accession>
<evidence type="ECO:0000313" key="3">
    <source>
        <dbReference type="EMBL" id="MEN7550869.1"/>
    </source>
</evidence>
<name>A0AAW9SD54_9BACT</name>
<dbReference type="RefSeq" id="WP_346823649.1">
    <property type="nucleotide sequence ID" value="NZ_JBDKWZ010000017.1"/>
</dbReference>
<evidence type="ECO:0000256" key="1">
    <source>
        <dbReference type="SAM" id="SignalP"/>
    </source>
</evidence>
<dbReference type="SUPFAM" id="SSF49452">
    <property type="entry name" value="Starch-binding domain-like"/>
    <property type="match status" value="1"/>
</dbReference>